<evidence type="ECO:0000313" key="2">
    <source>
        <dbReference type="Proteomes" id="UP001221208"/>
    </source>
</evidence>
<keyword evidence="2" id="KW-1185">Reference proteome</keyword>
<accession>A0ABT5K5R7</accession>
<evidence type="ECO:0000313" key="1">
    <source>
        <dbReference type="EMBL" id="MDC8760323.1"/>
    </source>
</evidence>
<dbReference type="EMBL" id="JAQQXR010000012">
    <property type="protein sequence ID" value="MDC8760323.1"/>
    <property type="molecule type" value="Genomic_DNA"/>
</dbReference>
<protein>
    <submittedName>
        <fullName evidence="1">Uncharacterized protein</fullName>
    </submittedName>
</protein>
<gene>
    <name evidence="1" type="ORF">OIK44_22280</name>
</gene>
<name>A0ABT5K5R7_9BURK</name>
<reference evidence="1 2" key="1">
    <citation type="submission" date="2022-10" db="EMBL/GenBank/DDBJ databases">
        <title>Janthinobacterium sp. hw3 Genome sequencing.</title>
        <authorList>
            <person name="Park S."/>
        </authorList>
    </citation>
    <scope>NUCLEOTIDE SEQUENCE [LARGE SCALE GENOMIC DNA]</scope>
    <source>
        <strain evidence="2">hw3</strain>
    </source>
</reference>
<dbReference type="Proteomes" id="UP001221208">
    <property type="component" value="Unassembled WGS sequence"/>
</dbReference>
<proteinExistence type="predicted"/>
<organism evidence="1 2">
    <name type="scientific">Janthinobacterium fluminis</name>
    <dbReference type="NCBI Taxonomy" id="2987524"/>
    <lineage>
        <taxon>Bacteria</taxon>
        <taxon>Pseudomonadati</taxon>
        <taxon>Pseudomonadota</taxon>
        <taxon>Betaproteobacteria</taxon>
        <taxon>Burkholderiales</taxon>
        <taxon>Oxalobacteraceae</taxon>
        <taxon>Janthinobacterium</taxon>
    </lineage>
</organism>
<comment type="caution">
    <text evidence="1">The sequence shown here is derived from an EMBL/GenBank/DDBJ whole genome shotgun (WGS) entry which is preliminary data.</text>
</comment>
<dbReference type="RefSeq" id="WP_273674049.1">
    <property type="nucleotide sequence ID" value="NZ_JAQQXR010000012.1"/>
</dbReference>
<sequence length="174" mass="19628">MTNKSTIFSTLSEARECISTATLDSAFENSIVVLLQTLDTESVWEIVNQLLTHPKANARALGLRVVLRQFKDKELLERVIQLCFAVGRLAELQYWYTAILARYPVMHFLRKLEAEAANRKDADFIACHIRALQMHKADGNRAKKMALTKLMAFASSADWAPGHCQQTDMDGTAR</sequence>